<keyword evidence="3" id="KW-1185">Reference proteome</keyword>
<name>A0A2I0HL12_PUNGR</name>
<proteinExistence type="predicted"/>
<feature type="compositionally biased region" description="Basic and acidic residues" evidence="1">
    <location>
        <begin position="69"/>
        <end position="80"/>
    </location>
</feature>
<gene>
    <name evidence="2" type="ORF">CRG98_047213</name>
</gene>
<comment type="caution">
    <text evidence="2">The sequence shown here is derived from an EMBL/GenBank/DDBJ whole genome shotgun (WGS) entry which is preliminary data.</text>
</comment>
<protein>
    <submittedName>
        <fullName evidence="2">Uncharacterized protein</fullName>
    </submittedName>
</protein>
<reference evidence="2 3" key="1">
    <citation type="submission" date="2017-11" db="EMBL/GenBank/DDBJ databases">
        <title>De-novo sequencing of pomegranate (Punica granatum L.) genome.</title>
        <authorList>
            <person name="Akparov Z."/>
            <person name="Amiraslanov A."/>
            <person name="Hajiyeva S."/>
            <person name="Abbasov M."/>
            <person name="Kaur K."/>
            <person name="Hamwieh A."/>
            <person name="Solovyev V."/>
            <person name="Salamov A."/>
            <person name="Braich B."/>
            <person name="Kosarev P."/>
            <person name="Mahmoud A."/>
            <person name="Hajiyev E."/>
            <person name="Babayeva S."/>
            <person name="Izzatullayeva V."/>
            <person name="Mammadov A."/>
            <person name="Mammadov A."/>
            <person name="Sharifova S."/>
            <person name="Ojaghi J."/>
            <person name="Eynullazada K."/>
            <person name="Bayramov B."/>
            <person name="Abdulazimova A."/>
            <person name="Shahmuradov I."/>
        </authorList>
    </citation>
    <scope>NUCLEOTIDE SEQUENCE [LARGE SCALE GENOMIC DNA]</scope>
    <source>
        <strain evidence="3">cv. AG2017</strain>
        <tissue evidence="2">Leaf</tissue>
    </source>
</reference>
<feature type="compositionally biased region" description="Low complexity" evidence="1">
    <location>
        <begin position="59"/>
        <end position="68"/>
    </location>
</feature>
<sequence>MVGLSYSIEGEYSFPTPPPPWQFPFGNHHFLPRLPLQPLLQALRSSIATVSAASLAPPPAMASIIPSRSDLKEARSRRDGSATNPRLWSTGRHEARSLTPRRGSSRGDDVLLQWQHTEQESEDVSFEASLRWDRSPSRPQSPYFFPADSPSKTLLLPIHPVSRCLIDLGIVETWVRDRQAVYANLAMGVTGSRVRLCVWEKGGLYCSSS</sequence>
<evidence type="ECO:0000313" key="3">
    <source>
        <dbReference type="Proteomes" id="UP000233551"/>
    </source>
</evidence>
<dbReference type="EMBL" id="PGOL01007711">
    <property type="protein sequence ID" value="PKI32394.1"/>
    <property type="molecule type" value="Genomic_DNA"/>
</dbReference>
<evidence type="ECO:0000256" key="1">
    <source>
        <dbReference type="SAM" id="MobiDB-lite"/>
    </source>
</evidence>
<evidence type="ECO:0000313" key="2">
    <source>
        <dbReference type="EMBL" id="PKI32394.1"/>
    </source>
</evidence>
<accession>A0A2I0HL12</accession>
<feature type="region of interest" description="Disordered" evidence="1">
    <location>
        <begin position="59"/>
        <end position="108"/>
    </location>
</feature>
<dbReference type="AlphaFoldDB" id="A0A2I0HL12"/>
<dbReference type="Proteomes" id="UP000233551">
    <property type="component" value="Unassembled WGS sequence"/>
</dbReference>
<organism evidence="2 3">
    <name type="scientific">Punica granatum</name>
    <name type="common">Pomegranate</name>
    <dbReference type="NCBI Taxonomy" id="22663"/>
    <lineage>
        <taxon>Eukaryota</taxon>
        <taxon>Viridiplantae</taxon>
        <taxon>Streptophyta</taxon>
        <taxon>Embryophyta</taxon>
        <taxon>Tracheophyta</taxon>
        <taxon>Spermatophyta</taxon>
        <taxon>Magnoliopsida</taxon>
        <taxon>eudicotyledons</taxon>
        <taxon>Gunneridae</taxon>
        <taxon>Pentapetalae</taxon>
        <taxon>rosids</taxon>
        <taxon>malvids</taxon>
        <taxon>Myrtales</taxon>
        <taxon>Lythraceae</taxon>
        <taxon>Punica</taxon>
    </lineage>
</organism>